<dbReference type="InterPro" id="IPR027417">
    <property type="entry name" value="P-loop_NTPase"/>
</dbReference>
<accession>A0A851HID7</accession>
<comment type="caution">
    <text evidence="3">The sequence shown here is derived from an EMBL/GenBank/DDBJ whole genome shotgun (WGS) entry which is preliminary data.</text>
</comment>
<gene>
    <name evidence="3" type="ORF">HR065_00640</name>
</gene>
<dbReference type="AlphaFoldDB" id="A0A851HID7"/>
<dbReference type="PANTHER" id="PTHR23076">
    <property type="entry name" value="METALLOPROTEASE M41 FTSH"/>
    <property type="match status" value="1"/>
</dbReference>
<evidence type="ECO:0000256" key="1">
    <source>
        <dbReference type="SAM" id="MobiDB-lite"/>
    </source>
</evidence>
<protein>
    <submittedName>
        <fullName evidence="3">ATP-binding protein</fullName>
    </submittedName>
</protein>
<dbReference type="SMART" id="SM00382">
    <property type="entry name" value="AAA"/>
    <property type="match status" value="1"/>
</dbReference>
<reference evidence="3 4" key="1">
    <citation type="submission" date="2020-06" db="EMBL/GenBank/DDBJ databases">
        <title>Draft genome sequence of Candidatus Phytoplasma pruni (X-disease group, subgroup 16SrIII-B) strain ChTDIII from Argentina.</title>
        <authorList>
            <person name="Fernandez F.D."/>
            <person name="Zuebert C."/>
            <person name="Huettel B."/>
            <person name="Kube M."/>
            <person name="Conci L.R."/>
        </authorList>
    </citation>
    <scope>NUCLEOTIDE SEQUENCE [LARGE SCALE GENOMIC DNA]</scope>
    <source>
        <strain evidence="3 4">ChTDIII</strain>
    </source>
</reference>
<dbReference type="Gene3D" id="3.40.50.300">
    <property type="entry name" value="P-loop containing nucleotide triphosphate hydrolases"/>
    <property type="match status" value="1"/>
</dbReference>
<dbReference type="GO" id="GO:0005524">
    <property type="term" value="F:ATP binding"/>
    <property type="evidence" value="ECO:0007669"/>
    <property type="project" value="UniProtKB-KW"/>
</dbReference>
<name>A0A851HID7_9MOLU</name>
<evidence type="ECO:0000313" key="3">
    <source>
        <dbReference type="EMBL" id="NWN45593.1"/>
    </source>
</evidence>
<dbReference type="InterPro" id="IPR003959">
    <property type="entry name" value="ATPase_AAA_core"/>
</dbReference>
<keyword evidence="3" id="KW-0547">Nucleotide-binding</keyword>
<proteinExistence type="predicted"/>
<dbReference type="SUPFAM" id="SSF52540">
    <property type="entry name" value="P-loop containing nucleoside triphosphate hydrolases"/>
    <property type="match status" value="1"/>
</dbReference>
<keyword evidence="4" id="KW-1185">Reference proteome</keyword>
<sequence>KLSGFLSIDQLDGLQKEKEALQEFMLYIKNPADAKKFGLKPPTGALFYGVPGTGKTTLARALAKESQLPYIEIVGSEFSKKYVGEAPKLVKTLFTKARELAEQHNGAIICVDEAEGAFRDLNTLGEGDNGRSDVVNQFKAEMTSMKNNPDKPIFLIGTTNHADQIEDAMLDRFTYKIEVFLPDLAAVKAALTRLANKMKITDEAKTYLQNEMATKIHQHDELRSFRSMGNYMQKAAYIAYSQHKEKVGKEQLDAAFASLAQRTPLNDKYLESLPDVPALDLNNPTPEEIRAALPSDLQPDTTLTIDPTEKKLKSPPIQQTPNTQAK</sequence>
<evidence type="ECO:0000313" key="4">
    <source>
        <dbReference type="Proteomes" id="UP000568109"/>
    </source>
</evidence>
<feature type="compositionally biased region" description="Polar residues" evidence="1">
    <location>
        <begin position="316"/>
        <end position="326"/>
    </location>
</feature>
<feature type="non-terminal residue" evidence="3">
    <location>
        <position position="1"/>
    </location>
</feature>
<dbReference type="GO" id="GO:0004176">
    <property type="term" value="F:ATP-dependent peptidase activity"/>
    <property type="evidence" value="ECO:0007669"/>
    <property type="project" value="TreeGrafter"/>
</dbReference>
<dbReference type="GO" id="GO:0016887">
    <property type="term" value="F:ATP hydrolysis activity"/>
    <property type="evidence" value="ECO:0007669"/>
    <property type="project" value="InterPro"/>
</dbReference>
<evidence type="ECO:0000259" key="2">
    <source>
        <dbReference type="SMART" id="SM00382"/>
    </source>
</evidence>
<dbReference type="InterPro" id="IPR003593">
    <property type="entry name" value="AAA+_ATPase"/>
</dbReference>
<dbReference type="PANTHER" id="PTHR23076:SF97">
    <property type="entry name" value="ATP-DEPENDENT ZINC METALLOPROTEASE YME1L1"/>
    <property type="match status" value="1"/>
</dbReference>
<organism evidence="3 4">
    <name type="scientific">Candidatus Phytoplasma pruni</name>
    <dbReference type="NCBI Taxonomy" id="479893"/>
    <lineage>
        <taxon>Bacteria</taxon>
        <taxon>Bacillati</taxon>
        <taxon>Mycoplasmatota</taxon>
        <taxon>Mollicutes</taxon>
        <taxon>Acholeplasmatales</taxon>
        <taxon>Acholeplasmataceae</taxon>
        <taxon>Candidatus Phytoplasma</taxon>
        <taxon>16SrIII (X-disease group)</taxon>
    </lineage>
</organism>
<keyword evidence="3" id="KW-0067">ATP-binding</keyword>
<dbReference type="EMBL" id="JABUOH010000020">
    <property type="protein sequence ID" value="NWN45593.1"/>
    <property type="molecule type" value="Genomic_DNA"/>
</dbReference>
<dbReference type="GO" id="GO:0006508">
    <property type="term" value="P:proteolysis"/>
    <property type="evidence" value="ECO:0007669"/>
    <property type="project" value="TreeGrafter"/>
</dbReference>
<feature type="region of interest" description="Disordered" evidence="1">
    <location>
        <begin position="277"/>
        <end position="326"/>
    </location>
</feature>
<dbReference type="Proteomes" id="UP000568109">
    <property type="component" value="Unassembled WGS sequence"/>
</dbReference>
<feature type="domain" description="AAA+ ATPase" evidence="2">
    <location>
        <begin position="41"/>
        <end position="183"/>
    </location>
</feature>
<dbReference type="Pfam" id="PF00004">
    <property type="entry name" value="AAA"/>
    <property type="match status" value="1"/>
</dbReference>
<dbReference type="RefSeq" id="WP_178733994.1">
    <property type="nucleotide sequence ID" value="NZ_JABUOH010000020.1"/>
</dbReference>